<keyword evidence="3" id="KW-0560">Oxidoreductase</keyword>
<dbReference type="Gene3D" id="3.40.50.720">
    <property type="entry name" value="NAD(P)-binding Rossmann-like Domain"/>
    <property type="match status" value="1"/>
</dbReference>
<keyword evidence="5" id="KW-1185">Reference proteome</keyword>
<dbReference type="PRINTS" id="PR00081">
    <property type="entry name" value="GDHRDH"/>
</dbReference>
<keyword evidence="2" id="KW-0521">NADP</keyword>
<dbReference type="PRINTS" id="PR00080">
    <property type="entry name" value="SDRFAMILY"/>
</dbReference>
<evidence type="ECO:0000313" key="5">
    <source>
        <dbReference type="Proteomes" id="UP001228690"/>
    </source>
</evidence>
<dbReference type="InterPro" id="IPR052178">
    <property type="entry name" value="Sec_Metab_Biosynth_SDR"/>
</dbReference>
<evidence type="ECO:0000313" key="4">
    <source>
        <dbReference type="EMBL" id="WGK70049.1"/>
    </source>
</evidence>
<dbReference type="RefSeq" id="WP_326928255.1">
    <property type="nucleotide sequence ID" value="NZ_CP123443.1"/>
</dbReference>
<protein>
    <submittedName>
        <fullName evidence="4">SDR family oxidoreductase</fullName>
    </submittedName>
</protein>
<dbReference type="SUPFAM" id="SSF51735">
    <property type="entry name" value="NAD(P)-binding Rossmann-fold domains"/>
    <property type="match status" value="1"/>
</dbReference>
<evidence type="ECO:0000256" key="1">
    <source>
        <dbReference type="ARBA" id="ARBA00006484"/>
    </source>
</evidence>
<dbReference type="Proteomes" id="UP001228690">
    <property type="component" value="Chromosome"/>
</dbReference>
<proteinExistence type="inferred from homology"/>
<organism evidence="4 5">
    <name type="scientific">Candidatus Haliotispira prima</name>
    <dbReference type="NCBI Taxonomy" id="3034016"/>
    <lineage>
        <taxon>Bacteria</taxon>
        <taxon>Pseudomonadati</taxon>
        <taxon>Spirochaetota</taxon>
        <taxon>Spirochaetia</taxon>
        <taxon>Spirochaetales</taxon>
        <taxon>Spirochaetaceae</taxon>
        <taxon>Candidatus Haliotispira</taxon>
    </lineage>
</organism>
<comment type="similarity">
    <text evidence="1">Belongs to the short-chain dehydrogenases/reductases (SDR) family.</text>
</comment>
<evidence type="ECO:0000256" key="2">
    <source>
        <dbReference type="ARBA" id="ARBA00022857"/>
    </source>
</evidence>
<evidence type="ECO:0000256" key="3">
    <source>
        <dbReference type="ARBA" id="ARBA00023002"/>
    </source>
</evidence>
<dbReference type="PANTHER" id="PTHR43618">
    <property type="entry name" value="7-ALPHA-HYDROXYSTEROID DEHYDROGENASE"/>
    <property type="match status" value="1"/>
</dbReference>
<dbReference type="PANTHER" id="PTHR43618:SF8">
    <property type="entry name" value="7ALPHA-HYDROXYSTEROID DEHYDROGENASE"/>
    <property type="match status" value="1"/>
</dbReference>
<gene>
    <name evidence="4" type="ORF">P0082_04095</name>
</gene>
<name>A0ABY8MJ59_9SPIO</name>
<reference evidence="4 5" key="1">
    <citation type="submission" date="2023-04" db="EMBL/GenBank/DDBJ databases">
        <title>Spirochaete genome identified in red abalone sample constitutes a novel genus.</title>
        <authorList>
            <person name="Sharma S.P."/>
            <person name="Purcell C.M."/>
            <person name="Hyde J.R."/>
            <person name="Severin A.J."/>
        </authorList>
    </citation>
    <scope>NUCLEOTIDE SEQUENCE [LARGE SCALE GENOMIC DNA]</scope>
    <source>
        <strain evidence="4 5">SP-2023</strain>
    </source>
</reference>
<dbReference type="EMBL" id="CP123443">
    <property type="protein sequence ID" value="WGK70049.1"/>
    <property type="molecule type" value="Genomic_DNA"/>
</dbReference>
<dbReference type="InterPro" id="IPR036291">
    <property type="entry name" value="NAD(P)-bd_dom_sf"/>
</dbReference>
<dbReference type="Pfam" id="PF13561">
    <property type="entry name" value="adh_short_C2"/>
    <property type="match status" value="1"/>
</dbReference>
<dbReference type="InterPro" id="IPR002347">
    <property type="entry name" value="SDR_fam"/>
</dbReference>
<accession>A0ABY8MJ59</accession>
<sequence>MRTDKMTYIEELFSLKGRVAIVTGGYGHLGRAMCWALAASGAKVYCAGPGKERFRESFPFSVMEAIASEYPEMGMADISYLPFDLASEASREKALLQVRREAGGLDILVNNAFFLSPEIQNQTPNRAASGSTNRAENFRKDMDGLLNNTSAFTEEAKELLQHSDQGRIVNIASMYGIVAPDPGLYCEHPQQRSRASYGAAKAALLQLTRYWASFWGEECPQLTVNAISPGPFPHAKAPAHSDASPGFRAKLRNRTIVRRTGQPEDLSGALLLLASRAGGYITGQNLVVDGGWTVR</sequence>